<organism evidence="2 3">
    <name type="scientific">Auraticoccus cholistanensis</name>
    <dbReference type="NCBI Taxonomy" id="2656650"/>
    <lineage>
        <taxon>Bacteria</taxon>
        <taxon>Bacillati</taxon>
        <taxon>Actinomycetota</taxon>
        <taxon>Actinomycetes</taxon>
        <taxon>Propionibacteriales</taxon>
        <taxon>Propionibacteriaceae</taxon>
        <taxon>Auraticoccus</taxon>
    </lineage>
</organism>
<comment type="caution">
    <text evidence="2">The sequence shown here is derived from an EMBL/GenBank/DDBJ whole genome shotgun (WGS) entry which is preliminary data.</text>
</comment>
<feature type="domain" description="DUF6504" evidence="1">
    <location>
        <begin position="2"/>
        <end position="108"/>
    </location>
</feature>
<dbReference type="InterPro" id="IPR045443">
    <property type="entry name" value="DUF6504"/>
</dbReference>
<gene>
    <name evidence="2" type="ORF">GC722_14965</name>
</gene>
<dbReference type="Proteomes" id="UP000435304">
    <property type="component" value="Unassembled WGS sequence"/>
</dbReference>
<dbReference type="AlphaFoldDB" id="A0A6A9UZ95"/>
<dbReference type="EMBL" id="WPCU01000010">
    <property type="protein sequence ID" value="MVA77312.1"/>
    <property type="molecule type" value="Genomic_DNA"/>
</dbReference>
<evidence type="ECO:0000313" key="2">
    <source>
        <dbReference type="EMBL" id="MVA77312.1"/>
    </source>
</evidence>
<evidence type="ECO:0000259" key="1">
    <source>
        <dbReference type="Pfam" id="PF20114"/>
    </source>
</evidence>
<proteinExistence type="predicted"/>
<accession>A0A6A9UZ95</accession>
<evidence type="ECO:0000313" key="3">
    <source>
        <dbReference type="Proteomes" id="UP000435304"/>
    </source>
</evidence>
<keyword evidence="3" id="KW-1185">Reference proteome</keyword>
<dbReference type="Pfam" id="PF20114">
    <property type="entry name" value="DUF6504"/>
    <property type="match status" value="1"/>
</dbReference>
<dbReference type="RefSeq" id="WP_156611478.1">
    <property type="nucleotide sequence ID" value="NZ_WPCU01000010.1"/>
</dbReference>
<reference evidence="2 3" key="1">
    <citation type="submission" date="2019-12" db="EMBL/GenBank/DDBJ databases">
        <title>Auraticoccus cholistani sp. nov., an actinomycete isolated from soil of Cholistan desert.</title>
        <authorList>
            <person name="Cheema M.T."/>
        </authorList>
    </citation>
    <scope>NUCLEOTIDE SEQUENCE [LARGE SCALE GENOMIC DNA]</scope>
    <source>
        <strain evidence="2 3">F435</strain>
    </source>
</reference>
<name>A0A6A9UZ95_9ACTN</name>
<protein>
    <recommendedName>
        <fullName evidence="1">DUF6504 domain-containing protein</fullName>
    </recommendedName>
</protein>
<sequence>MRRVDEVVEVSRGLVGHEEGPAEFRWRGRRWRVRQLQTSWVETVDWWNSVDVRAARGEQLDELSGAAAGDLLAEEELWRVEAEAERSGRVGVYELAHRWSDGSWRIRGVLD</sequence>